<gene>
    <name evidence="2" type="ORF">LCGC14_3031760</name>
</gene>
<evidence type="ECO:0000256" key="1">
    <source>
        <dbReference type="SAM" id="MobiDB-lite"/>
    </source>
</evidence>
<evidence type="ECO:0000313" key="2">
    <source>
        <dbReference type="EMBL" id="KKK59702.1"/>
    </source>
</evidence>
<comment type="caution">
    <text evidence="2">The sequence shown here is derived from an EMBL/GenBank/DDBJ whole genome shotgun (WGS) entry which is preliminary data.</text>
</comment>
<name>A0A0F8WS14_9ZZZZ</name>
<protein>
    <submittedName>
        <fullName evidence="2">Uncharacterized protein</fullName>
    </submittedName>
</protein>
<feature type="region of interest" description="Disordered" evidence="1">
    <location>
        <begin position="23"/>
        <end position="53"/>
    </location>
</feature>
<accession>A0A0F8WS14</accession>
<proteinExistence type="predicted"/>
<reference evidence="2" key="1">
    <citation type="journal article" date="2015" name="Nature">
        <title>Complex archaea that bridge the gap between prokaryotes and eukaryotes.</title>
        <authorList>
            <person name="Spang A."/>
            <person name="Saw J.H."/>
            <person name="Jorgensen S.L."/>
            <person name="Zaremba-Niedzwiedzka K."/>
            <person name="Martijn J."/>
            <person name="Lind A.E."/>
            <person name="van Eijk R."/>
            <person name="Schleper C."/>
            <person name="Guy L."/>
            <person name="Ettema T.J."/>
        </authorList>
    </citation>
    <scope>NUCLEOTIDE SEQUENCE</scope>
</reference>
<organism evidence="2">
    <name type="scientific">marine sediment metagenome</name>
    <dbReference type="NCBI Taxonomy" id="412755"/>
    <lineage>
        <taxon>unclassified sequences</taxon>
        <taxon>metagenomes</taxon>
        <taxon>ecological metagenomes</taxon>
    </lineage>
</organism>
<sequence length="102" mass="11629">MNTYIFSAALFCEECTSQIMQEITPPKGYDPNNESSWDSDEYPKGPFPDGGGEADYPQHCDSCQLFLENPLTSDGEDYVREAAKEKPQGQVLKEWTAYYNWL</sequence>
<dbReference type="EMBL" id="LAZR01063334">
    <property type="protein sequence ID" value="KKK59702.1"/>
    <property type="molecule type" value="Genomic_DNA"/>
</dbReference>
<dbReference type="AlphaFoldDB" id="A0A0F8WS14"/>